<evidence type="ECO:0000313" key="2">
    <source>
        <dbReference type="Proteomes" id="UP001186974"/>
    </source>
</evidence>
<organism evidence="1 2">
    <name type="scientific">Coniosporium uncinatum</name>
    <dbReference type="NCBI Taxonomy" id="93489"/>
    <lineage>
        <taxon>Eukaryota</taxon>
        <taxon>Fungi</taxon>
        <taxon>Dikarya</taxon>
        <taxon>Ascomycota</taxon>
        <taxon>Pezizomycotina</taxon>
        <taxon>Dothideomycetes</taxon>
        <taxon>Dothideomycetes incertae sedis</taxon>
        <taxon>Coniosporium</taxon>
    </lineage>
</organism>
<dbReference type="Proteomes" id="UP001186974">
    <property type="component" value="Unassembled WGS sequence"/>
</dbReference>
<feature type="non-terminal residue" evidence="1">
    <location>
        <position position="300"/>
    </location>
</feature>
<feature type="non-terminal residue" evidence="1">
    <location>
        <position position="1"/>
    </location>
</feature>
<reference evidence="1" key="1">
    <citation type="submission" date="2024-09" db="EMBL/GenBank/DDBJ databases">
        <title>Black Yeasts Isolated from many extreme environments.</title>
        <authorList>
            <person name="Coleine C."/>
            <person name="Stajich J.E."/>
            <person name="Selbmann L."/>
        </authorList>
    </citation>
    <scope>NUCLEOTIDE SEQUENCE</scope>
    <source>
        <strain evidence="1">CCFEE 5737</strain>
    </source>
</reference>
<proteinExistence type="predicted"/>
<name>A0ACC3DFG3_9PEZI</name>
<comment type="caution">
    <text evidence="1">The sequence shown here is derived from an EMBL/GenBank/DDBJ whole genome shotgun (WGS) entry which is preliminary data.</text>
</comment>
<sequence>RISGVSVHDGTILLYQNDQPAPAFRLDTLVLADSVNLRRVSELPPLVRTPHNEFDFFGTYRAIPLKSFHLHRPKDLSTGQPTDCVNTLLQVGFRLQEGHGTVAPPVSPCSTHTGAFLIKGCEEVQPCSQIDARNDWTVLTHRFVARLTNAPVSAARSTSQGFIVATSEQGTRIAIAAWTDVFLYAIDPGAFLEKNVGSGDQTKKGLKGSVEELVKAGRIRLKRPGEEDHAYMRKCGRPFYKGVDESMGLPRIKPTKLPLAGVVYTMEFVGEDHLWAWTDRGLVKWYWGAGRQGTREEYVL</sequence>
<dbReference type="EMBL" id="JAWDJW010005483">
    <property type="protein sequence ID" value="KAK3067602.1"/>
    <property type="molecule type" value="Genomic_DNA"/>
</dbReference>
<gene>
    <name evidence="1" type="ORF">LTS18_001022</name>
</gene>
<evidence type="ECO:0000313" key="1">
    <source>
        <dbReference type="EMBL" id="KAK3067602.1"/>
    </source>
</evidence>
<keyword evidence="2" id="KW-1185">Reference proteome</keyword>
<protein>
    <submittedName>
        <fullName evidence="1">Uncharacterized protein</fullName>
    </submittedName>
</protein>
<accession>A0ACC3DFG3</accession>